<dbReference type="GO" id="GO:0003676">
    <property type="term" value="F:nucleic acid binding"/>
    <property type="evidence" value="ECO:0007669"/>
    <property type="project" value="InterPro"/>
</dbReference>
<evidence type="ECO:0000256" key="1">
    <source>
        <dbReference type="SAM" id="MobiDB-lite"/>
    </source>
</evidence>
<keyword evidence="4" id="KW-1185">Reference proteome</keyword>
<sequence>QCELEEFTPYKVVEDNASIHNSKATNKARKEAGIQRHSHPPLSPDLNPIEKAWRLLKSRLRARNLSQTKPDELWEAAKEEWAKIEVAHLNKYIDDMPRRVKVVRQRHGQFSE</sequence>
<dbReference type="InterPro" id="IPR038717">
    <property type="entry name" value="Tc1-like_DDE_dom"/>
</dbReference>
<dbReference type="Gene3D" id="3.30.420.10">
    <property type="entry name" value="Ribonuclease H-like superfamily/Ribonuclease H"/>
    <property type="match status" value="1"/>
</dbReference>
<evidence type="ECO:0000259" key="2">
    <source>
        <dbReference type="Pfam" id="PF13358"/>
    </source>
</evidence>
<dbReference type="InterPro" id="IPR036397">
    <property type="entry name" value="RNaseH_sf"/>
</dbReference>
<organism evidence="3 4">
    <name type="scientific">Tilletia controversa</name>
    <name type="common">dwarf bunt fungus</name>
    <dbReference type="NCBI Taxonomy" id="13291"/>
    <lineage>
        <taxon>Eukaryota</taxon>
        <taxon>Fungi</taxon>
        <taxon>Dikarya</taxon>
        <taxon>Basidiomycota</taxon>
        <taxon>Ustilaginomycotina</taxon>
        <taxon>Exobasidiomycetes</taxon>
        <taxon>Tilletiales</taxon>
        <taxon>Tilletiaceae</taxon>
        <taxon>Tilletia</taxon>
    </lineage>
</organism>
<protein>
    <recommendedName>
        <fullName evidence="2">Tc1-like transposase DDE domain-containing protein</fullName>
    </recommendedName>
</protein>
<dbReference type="AlphaFoldDB" id="A0A8X7MRD3"/>
<gene>
    <name evidence="3" type="ORF">A4X06_0g4940</name>
</gene>
<dbReference type="Pfam" id="PF13358">
    <property type="entry name" value="DDE_3"/>
    <property type="match status" value="1"/>
</dbReference>
<dbReference type="InterPro" id="IPR012337">
    <property type="entry name" value="RNaseH-like_sf"/>
</dbReference>
<feature type="domain" description="Tc1-like transposase DDE" evidence="2">
    <location>
        <begin position="11"/>
        <end position="67"/>
    </location>
</feature>
<evidence type="ECO:0000313" key="3">
    <source>
        <dbReference type="EMBL" id="KAE8246629.1"/>
    </source>
</evidence>
<reference evidence="3" key="1">
    <citation type="submission" date="2016-04" db="EMBL/GenBank/DDBJ databases">
        <authorList>
            <person name="Nguyen H.D."/>
            <person name="Samba Siva P."/>
            <person name="Cullis J."/>
            <person name="Levesque C.A."/>
            <person name="Hambleton S."/>
        </authorList>
    </citation>
    <scope>NUCLEOTIDE SEQUENCE</scope>
    <source>
        <strain evidence="3">DAOMC 236426</strain>
    </source>
</reference>
<feature type="non-terminal residue" evidence="3">
    <location>
        <position position="1"/>
    </location>
</feature>
<dbReference type="Proteomes" id="UP000077684">
    <property type="component" value="Unassembled WGS sequence"/>
</dbReference>
<evidence type="ECO:0000313" key="4">
    <source>
        <dbReference type="Proteomes" id="UP000077684"/>
    </source>
</evidence>
<dbReference type="EMBL" id="LWDE02000562">
    <property type="protein sequence ID" value="KAE8246629.1"/>
    <property type="molecule type" value="Genomic_DNA"/>
</dbReference>
<feature type="region of interest" description="Disordered" evidence="1">
    <location>
        <begin position="21"/>
        <end position="47"/>
    </location>
</feature>
<comment type="caution">
    <text evidence="3">The sequence shown here is derived from an EMBL/GenBank/DDBJ whole genome shotgun (WGS) entry which is preliminary data.</text>
</comment>
<proteinExistence type="predicted"/>
<name>A0A8X7MRD3_9BASI</name>
<dbReference type="SUPFAM" id="SSF53098">
    <property type="entry name" value="Ribonuclease H-like"/>
    <property type="match status" value="1"/>
</dbReference>
<reference evidence="3" key="2">
    <citation type="journal article" date="2019" name="IMA Fungus">
        <title>Genome sequencing and comparison of five Tilletia species to identify candidate genes for the detection of regulated species infecting wheat.</title>
        <authorList>
            <person name="Nguyen H.D.T."/>
            <person name="Sultana T."/>
            <person name="Kesanakurti P."/>
            <person name="Hambleton S."/>
        </authorList>
    </citation>
    <scope>NUCLEOTIDE SEQUENCE</scope>
    <source>
        <strain evidence="3">DAOMC 236426</strain>
    </source>
</reference>
<accession>A0A8X7MRD3</accession>